<keyword evidence="2" id="KW-1185">Reference proteome</keyword>
<reference evidence="1 2" key="1">
    <citation type="submission" date="2023-04" db="EMBL/GenBank/DDBJ databases">
        <title>Genome of Basidiobolus ranarum AG-B5.</title>
        <authorList>
            <person name="Stajich J.E."/>
            <person name="Carter-House D."/>
            <person name="Gryganskyi A."/>
        </authorList>
    </citation>
    <scope>NUCLEOTIDE SEQUENCE [LARGE SCALE GENOMIC DNA]</scope>
    <source>
        <strain evidence="1 2">AG-B5</strain>
    </source>
</reference>
<protein>
    <submittedName>
        <fullName evidence="1">Uncharacterized protein</fullName>
    </submittedName>
</protein>
<evidence type="ECO:0000313" key="1">
    <source>
        <dbReference type="EMBL" id="KAK9693121.1"/>
    </source>
</evidence>
<comment type="caution">
    <text evidence="1">The sequence shown here is derived from an EMBL/GenBank/DDBJ whole genome shotgun (WGS) entry which is preliminary data.</text>
</comment>
<sequence>MLRKSLPIYQESNYQECQYNAIIFRIPTTVIEGRICVLLSEVSYFIPGAFCLEYNGCPIQFVLTPNYEHSHPRRIEYQPGCVLVVTTKFKTVILESSSSETTPNQPYIVQAQDNAYEDVIRSQRDSRVNESLVSDTGVLPVSNNVAGYFPVSRQMSLTIKDKEEILAKFQEVIEQNNKTHDEIKKTHQRLALLDRKMGALLTQNYELHEFPIPRMFIIHPVDRHPANPASMFTTKYRLYFLCECGEHTESQSNNTNNKHVIHVALHDGYDITKPTEFYAKYGHYILFLLRALRFGLQVAGVSIPPIAQNRECNRVIGNVTAKTLDACITFLDAKLSDTISSRSSETTHGQLEVSGEENFQQLVALEGADLRQLRMFISDSDRYKVLGNLYRVITKTGHVKWVCLSHYRNKYWETAGTQLRNIIRVQGGDYDEHYGKVVLTLTSIILVEEFSEAIVHSKQLQELDVTFQYKWQSYDLRGIERVQ</sequence>
<gene>
    <name evidence="1" type="ORF">K7432_014058</name>
</gene>
<organism evidence="1 2">
    <name type="scientific">Basidiobolus ranarum</name>
    <dbReference type="NCBI Taxonomy" id="34480"/>
    <lineage>
        <taxon>Eukaryota</taxon>
        <taxon>Fungi</taxon>
        <taxon>Fungi incertae sedis</taxon>
        <taxon>Zoopagomycota</taxon>
        <taxon>Entomophthoromycotina</taxon>
        <taxon>Basidiobolomycetes</taxon>
        <taxon>Basidiobolales</taxon>
        <taxon>Basidiobolaceae</taxon>
        <taxon>Basidiobolus</taxon>
    </lineage>
</organism>
<dbReference type="Proteomes" id="UP001479436">
    <property type="component" value="Unassembled WGS sequence"/>
</dbReference>
<evidence type="ECO:0000313" key="2">
    <source>
        <dbReference type="Proteomes" id="UP001479436"/>
    </source>
</evidence>
<name>A0ABR2VQ40_9FUNG</name>
<dbReference type="EMBL" id="JASJQH010008379">
    <property type="protein sequence ID" value="KAK9693121.1"/>
    <property type="molecule type" value="Genomic_DNA"/>
</dbReference>
<accession>A0ABR2VQ40</accession>
<proteinExistence type="predicted"/>